<reference evidence="2" key="1">
    <citation type="submission" date="1998-12" db="EMBL/GenBank/DDBJ databases">
        <title>Functional prediction of the coding sequences of 121 new genes deduced by analysis of cDNA clones from human fetal liver.</title>
        <authorList>
            <person name="Zhang C."/>
            <person name="Yu Y."/>
            <person name="Zhang S."/>
            <person name="Wei H."/>
            <person name="Zhou G."/>
            <person name="Ouyang S."/>
            <person name="Luo L."/>
            <person name="Bi J."/>
            <person name="Liu M."/>
            <person name="He F."/>
        </authorList>
    </citation>
    <scope>NUCLEOTIDE SEQUENCE</scope>
    <source>
        <tissue evidence="2">Liver</tissue>
    </source>
</reference>
<evidence type="ECO:0000256" key="1">
    <source>
        <dbReference type="SAM" id="Phobius"/>
    </source>
</evidence>
<accession>Q9P1C8</accession>
<keyword evidence="1" id="KW-0812">Transmembrane</keyword>
<dbReference type="AlphaFoldDB" id="Q9P1C8"/>
<sequence>MCSLSKGGETLIRYLNVTFLPMPRFLVMFQLIVRKAQLLSARRSFFKANVSTSKGIT</sequence>
<keyword evidence="1" id="KW-0472">Membrane</keyword>
<dbReference type="EMBL" id="AF116708">
    <property type="protein sequence ID" value="AAF71128.1"/>
    <property type="molecule type" value="mRNA"/>
</dbReference>
<feature type="transmembrane region" description="Helical" evidence="1">
    <location>
        <begin position="12"/>
        <end position="33"/>
    </location>
</feature>
<name>Q9P1C8_HUMAN</name>
<keyword evidence="1" id="KW-1133">Transmembrane helix</keyword>
<proteinExistence type="evidence at transcript level"/>
<evidence type="ECO:0000313" key="2">
    <source>
        <dbReference type="EMBL" id="AAF71128.1"/>
    </source>
</evidence>
<organism evidence="2">
    <name type="scientific">Homo sapiens</name>
    <name type="common">Human</name>
    <dbReference type="NCBI Taxonomy" id="9606"/>
    <lineage>
        <taxon>Eukaryota</taxon>
        <taxon>Metazoa</taxon>
        <taxon>Chordata</taxon>
        <taxon>Craniata</taxon>
        <taxon>Vertebrata</taxon>
        <taxon>Euteleostomi</taxon>
        <taxon>Mammalia</taxon>
        <taxon>Eutheria</taxon>
        <taxon>Euarchontoglires</taxon>
        <taxon>Primates</taxon>
        <taxon>Haplorrhini</taxon>
        <taxon>Catarrhini</taxon>
        <taxon>Hominidae</taxon>
        <taxon>Homo</taxon>
    </lineage>
</organism>
<protein>
    <submittedName>
        <fullName evidence="2">PRO2577</fullName>
    </submittedName>
</protein>